<dbReference type="Pfam" id="PF17654">
    <property type="entry name" value="Trnau1ap"/>
    <property type="match status" value="1"/>
</dbReference>
<comment type="caution">
    <text evidence="2">The sequence shown here is derived from an EMBL/GenBank/DDBJ whole genome shotgun (WGS) entry which is preliminary data.</text>
</comment>
<evidence type="ECO:0000313" key="3">
    <source>
        <dbReference type="Proteomes" id="UP001177744"/>
    </source>
</evidence>
<dbReference type="AlphaFoldDB" id="A0AA40LNN5"/>
<dbReference type="EMBL" id="JAULJE010000008">
    <property type="protein sequence ID" value="KAK1339705.1"/>
    <property type="molecule type" value="Genomic_DNA"/>
</dbReference>
<protein>
    <recommendedName>
        <fullName evidence="1">tRNA selenocysteine 1-associated protein 1 C-terminal domain-containing protein</fullName>
    </recommendedName>
</protein>
<dbReference type="InterPro" id="IPR041085">
    <property type="entry name" value="TSAP1_C"/>
</dbReference>
<dbReference type="InterPro" id="IPR040434">
    <property type="entry name" value="TSAP1"/>
</dbReference>
<gene>
    <name evidence="2" type="ORF">QTO34_018260</name>
</gene>
<evidence type="ECO:0000259" key="1">
    <source>
        <dbReference type="Pfam" id="PF17654"/>
    </source>
</evidence>
<evidence type="ECO:0000313" key="2">
    <source>
        <dbReference type="EMBL" id="KAK1339705.1"/>
    </source>
</evidence>
<dbReference type="Proteomes" id="UP001177744">
    <property type="component" value="Unassembled WGS sequence"/>
</dbReference>
<accession>A0AA40LNN5</accession>
<keyword evidence="3" id="KW-1185">Reference proteome</keyword>
<name>A0AA40LNN5_CNENI</name>
<feature type="domain" description="tRNA selenocysteine 1-associated protein 1 C-terminal" evidence="1">
    <location>
        <begin position="179"/>
        <end position="244"/>
    </location>
</feature>
<proteinExistence type="predicted"/>
<reference evidence="2" key="1">
    <citation type="submission" date="2023-06" db="EMBL/GenBank/DDBJ databases">
        <title>Reference genome for the Northern bat (Eptesicus nilssonii), a most northern bat species.</title>
        <authorList>
            <person name="Laine V.N."/>
            <person name="Pulliainen A.T."/>
            <person name="Lilley T.M."/>
        </authorList>
    </citation>
    <scope>NUCLEOTIDE SEQUENCE</scope>
    <source>
        <strain evidence="2">BLF_Eptnil</strain>
        <tissue evidence="2">Kidney</tissue>
    </source>
</reference>
<dbReference type="PANTHER" id="PTHR37457">
    <property type="entry name" value="TRNA SELENOCYSTEINE 1-ASSOCIATED PROTEIN 1-RELATED"/>
    <property type="match status" value="1"/>
</dbReference>
<dbReference type="PANTHER" id="PTHR37457:SF1">
    <property type="entry name" value="SIMILAR TO HUMAN CHROMOSOME 6 OPEN READING FRAME 52"/>
    <property type="match status" value="1"/>
</dbReference>
<sequence>MIKFLDKWLGRRVLQVLTELNKIIITGTGQAEVILGTFGKGESSVVLDDAALVGDAIPVVSPLLTIRVNPKFQFHQRDPFGNGQEQQHSCCFLSGYSCGPAVDGNEHPLSARGTSGHPTGTPITPEITGTGCLQSDSQVLGCPSAQLAQTTSNGGKPFIDVPFFRDNQQHTHSRWTSFEINVKKYLQETTALAGNQDENLLEDPNLPLNIEELNKEFMVKSEELYDSLMNCHWQPLDTVYSEIPDETPQKPDVH</sequence>
<organism evidence="2 3">
    <name type="scientific">Cnephaeus nilssonii</name>
    <name type="common">Northern bat</name>
    <name type="synonym">Eptesicus nilssonii</name>
    <dbReference type="NCBI Taxonomy" id="3371016"/>
    <lineage>
        <taxon>Eukaryota</taxon>
        <taxon>Metazoa</taxon>
        <taxon>Chordata</taxon>
        <taxon>Craniata</taxon>
        <taxon>Vertebrata</taxon>
        <taxon>Euteleostomi</taxon>
        <taxon>Mammalia</taxon>
        <taxon>Eutheria</taxon>
        <taxon>Laurasiatheria</taxon>
        <taxon>Chiroptera</taxon>
        <taxon>Yangochiroptera</taxon>
        <taxon>Vespertilionidae</taxon>
        <taxon>Cnephaeus</taxon>
    </lineage>
</organism>